<dbReference type="GO" id="GO:0003755">
    <property type="term" value="F:peptidyl-prolyl cis-trans isomerase activity"/>
    <property type="evidence" value="ECO:0007669"/>
    <property type="project" value="UniProtKB-EC"/>
</dbReference>
<dbReference type="PANTHER" id="PTHR43811:SF19">
    <property type="entry name" value="39 KDA FK506-BINDING NUCLEAR PROTEIN"/>
    <property type="match status" value="1"/>
</dbReference>
<keyword evidence="7" id="KW-0732">Signal</keyword>
<feature type="domain" description="PPIase FKBP-type" evidence="8">
    <location>
        <begin position="158"/>
        <end position="243"/>
    </location>
</feature>
<dbReference type="NCBIfam" id="NF008150">
    <property type="entry name" value="PRK10902.1"/>
    <property type="match status" value="1"/>
</dbReference>
<keyword evidence="3 5" id="KW-0697">Rotamase</keyword>
<protein>
    <recommendedName>
        <fullName evidence="6">Peptidyl-prolyl cis-trans isomerase</fullName>
        <ecNumber evidence="6">5.2.1.8</ecNumber>
    </recommendedName>
</protein>
<gene>
    <name evidence="9" type="primary">fkpA</name>
    <name evidence="9" type="ORF">FM038_004630</name>
</gene>
<dbReference type="SUPFAM" id="SSF54534">
    <property type="entry name" value="FKBP-like"/>
    <property type="match status" value="1"/>
</dbReference>
<reference evidence="9" key="1">
    <citation type="submission" date="2021-07" db="EMBL/GenBank/DDBJ databases">
        <title>Shewanella sp. YLB-07 whole genome sequence.</title>
        <authorList>
            <person name="Yu L."/>
        </authorList>
    </citation>
    <scope>NUCLEOTIDE SEQUENCE</scope>
    <source>
        <strain evidence="9">YLB-08</strain>
    </source>
</reference>
<feature type="signal peptide" evidence="7">
    <location>
        <begin position="1"/>
        <end position="21"/>
    </location>
</feature>
<keyword evidence="4 5" id="KW-0413">Isomerase</keyword>
<dbReference type="Gene3D" id="3.10.50.40">
    <property type="match status" value="1"/>
</dbReference>
<evidence type="ECO:0000256" key="7">
    <source>
        <dbReference type="SAM" id="SignalP"/>
    </source>
</evidence>
<evidence type="ECO:0000256" key="2">
    <source>
        <dbReference type="ARBA" id="ARBA00006577"/>
    </source>
</evidence>
<feature type="chain" id="PRO_5046286580" description="Peptidyl-prolyl cis-trans isomerase" evidence="7">
    <location>
        <begin position="22"/>
        <end position="261"/>
    </location>
</feature>
<dbReference type="InterPro" id="IPR036944">
    <property type="entry name" value="PPIase_FKBP_N_sf"/>
</dbReference>
<evidence type="ECO:0000256" key="1">
    <source>
        <dbReference type="ARBA" id="ARBA00000971"/>
    </source>
</evidence>
<name>A0ABX6V5I0_9GAMM</name>
<dbReference type="RefSeq" id="WP_142872167.1">
    <property type="nucleotide sequence ID" value="NZ_CP045503.2"/>
</dbReference>
<organism evidence="9 10">
    <name type="scientific">Shewanella eurypsychrophilus</name>
    <dbReference type="NCBI Taxonomy" id="2593656"/>
    <lineage>
        <taxon>Bacteria</taxon>
        <taxon>Pseudomonadati</taxon>
        <taxon>Pseudomonadota</taxon>
        <taxon>Gammaproteobacteria</taxon>
        <taxon>Alteromonadales</taxon>
        <taxon>Shewanellaceae</taxon>
        <taxon>Shewanella</taxon>
    </lineage>
</organism>
<dbReference type="Proteomes" id="UP000316416">
    <property type="component" value="Chromosome"/>
</dbReference>
<dbReference type="PROSITE" id="PS50059">
    <property type="entry name" value="FKBP_PPIASE"/>
    <property type="match status" value="1"/>
</dbReference>
<evidence type="ECO:0000256" key="3">
    <source>
        <dbReference type="ARBA" id="ARBA00023110"/>
    </source>
</evidence>
<evidence type="ECO:0000259" key="8">
    <source>
        <dbReference type="PROSITE" id="PS50059"/>
    </source>
</evidence>
<proteinExistence type="inferred from homology"/>
<evidence type="ECO:0000256" key="6">
    <source>
        <dbReference type="RuleBase" id="RU003915"/>
    </source>
</evidence>
<evidence type="ECO:0000256" key="5">
    <source>
        <dbReference type="PROSITE-ProRule" id="PRU00277"/>
    </source>
</evidence>
<dbReference type="Pfam" id="PF00254">
    <property type="entry name" value="FKBP_C"/>
    <property type="match status" value="1"/>
</dbReference>
<evidence type="ECO:0000313" key="10">
    <source>
        <dbReference type="Proteomes" id="UP000316416"/>
    </source>
</evidence>
<dbReference type="PANTHER" id="PTHR43811">
    <property type="entry name" value="FKBP-TYPE PEPTIDYL-PROLYL CIS-TRANS ISOMERASE FKPA"/>
    <property type="match status" value="1"/>
</dbReference>
<comment type="catalytic activity">
    <reaction evidence="1 5 6">
        <text>[protein]-peptidylproline (omega=180) = [protein]-peptidylproline (omega=0)</text>
        <dbReference type="Rhea" id="RHEA:16237"/>
        <dbReference type="Rhea" id="RHEA-COMP:10747"/>
        <dbReference type="Rhea" id="RHEA-COMP:10748"/>
        <dbReference type="ChEBI" id="CHEBI:83833"/>
        <dbReference type="ChEBI" id="CHEBI:83834"/>
        <dbReference type="EC" id="5.2.1.8"/>
    </reaction>
</comment>
<evidence type="ECO:0000313" key="9">
    <source>
        <dbReference type="EMBL" id="QPG56791.1"/>
    </source>
</evidence>
<keyword evidence="10" id="KW-1185">Reference proteome</keyword>
<dbReference type="Gene3D" id="1.10.287.460">
    <property type="entry name" value="Peptidyl-prolyl cis-trans isomerase, FKBP-type, N-terminal domain"/>
    <property type="match status" value="1"/>
</dbReference>
<dbReference type="Pfam" id="PF01346">
    <property type="entry name" value="FKBP_N"/>
    <property type="match status" value="1"/>
</dbReference>
<dbReference type="EMBL" id="CP045503">
    <property type="protein sequence ID" value="QPG56791.1"/>
    <property type="molecule type" value="Genomic_DNA"/>
</dbReference>
<accession>A0ABX6V5I0</accession>
<comment type="similarity">
    <text evidence="2 6">Belongs to the FKBP-type PPIase family.</text>
</comment>
<dbReference type="InterPro" id="IPR046357">
    <property type="entry name" value="PPIase_dom_sf"/>
</dbReference>
<dbReference type="InterPro" id="IPR000774">
    <property type="entry name" value="PPIase_FKBP_N"/>
</dbReference>
<dbReference type="EC" id="5.2.1.8" evidence="6"/>
<dbReference type="InterPro" id="IPR001179">
    <property type="entry name" value="PPIase_FKBP_dom"/>
</dbReference>
<sequence length="261" mass="28040">MKSIYKLSLVALAVVGLSACNQEQKTTEAAANVELKTEVQKEAYSVGASIGKYMSGHIKEQEELGMPVDRDLIISGFSNGLNDELKLTEEEMQTVLQGLDEKLNEKRQAQATVLAEKALAVSSEFLEINKAKEGVVTTESGLQYEVMTPGTGDKPVAEDTVEVHYVGTLTDGTEFDSSVARGEPAKFPLNRVIPGWTEGVQLMPVGAKYKFVIPANLAYGERDTGTIPANSTLVFEVELLSIEKAAAPTAEAEAADHGHAH</sequence>
<dbReference type="PROSITE" id="PS51257">
    <property type="entry name" value="PROKAR_LIPOPROTEIN"/>
    <property type="match status" value="1"/>
</dbReference>
<evidence type="ECO:0000256" key="4">
    <source>
        <dbReference type="ARBA" id="ARBA00023235"/>
    </source>
</evidence>